<reference evidence="1" key="3">
    <citation type="submission" date="2025-09" db="UniProtKB">
        <authorList>
            <consortium name="Ensembl"/>
        </authorList>
    </citation>
    <scope>IDENTIFICATION</scope>
</reference>
<proteinExistence type="predicted"/>
<dbReference type="GO" id="GO:0005085">
    <property type="term" value="F:guanyl-nucleotide exchange factor activity"/>
    <property type="evidence" value="ECO:0007669"/>
    <property type="project" value="InterPro"/>
</dbReference>
<evidence type="ECO:0000313" key="2">
    <source>
        <dbReference type="Proteomes" id="UP000265160"/>
    </source>
</evidence>
<organism evidence="1 2">
    <name type="scientific">Maylandia zebra</name>
    <name type="common">zebra mbuna</name>
    <dbReference type="NCBI Taxonomy" id="106582"/>
    <lineage>
        <taxon>Eukaryota</taxon>
        <taxon>Metazoa</taxon>
        <taxon>Chordata</taxon>
        <taxon>Craniata</taxon>
        <taxon>Vertebrata</taxon>
        <taxon>Euteleostomi</taxon>
        <taxon>Actinopterygii</taxon>
        <taxon>Neopterygii</taxon>
        <taxon>Teleostei</taxon>
        <taxon>Neoteleostei</taxon>
        <taxon>Acanthomorphata</taxon>
        <taxon>Ovalentaria</taxon>
        <taxon>Cichlomorphae</taxon>
        <taxon>Cichliformes</taxon>
        <taxon>Cichlidae</taxon>
        <taxon>African cichlids</taxon>
        <taxon>Pseudocrenilabrinae</taxon>
        <taxon>Haplochromini</taxon>
        <taxon>Maylandia</taxon>
        <taxon>Maylandia zebra complex</taxon>
    </lineage>
</organism>
<dbReference type="InterPro" id="IPR011990">
    <property type="entry name" value="TPR-like_helical_dom_sf"/>
</dbReference>
<dbReference type="AlphaFoldDB" id="A0A3P9CAC0"/>
<evidence type="ECO:0000313" key="1">
    <source>
        <dbReference type="Ensembl" id="ENSMZEP00005018841.1"/>
    </source>
</evidence>
<dbReference type="Proteomes" id="UP000265160">
    <property type="component" value="LG4"/>
</dbReference>
<dbReference type="Pfam" id="PF02188">
    <property type="entry name" value="GoLoco"/>
    <property type="match status" value="2"/>
</dbReference>
<keyword evidence="2" id="KW-1185">Reference proteome</keyword>
<dbReference type="InterPro" id="IPR003109">
    <property type="entry name" value="GoLoco_motif"/>
</dbReference>
<name>A0A3P9CAC0_9CICH</name>
<dbReference type="STRING" id="106582.ENSMZEP00005018841"/>
<dbReference type="PROSITE" id="PS50877">
    <property type="entry name" value="GOLOCO"/>
    <property type="match status" value="2"/>
</dbReference>
<dbReference type="PANTHER" id="PTHR47503:SF1">
    <property type="entry name" value="PURKINJE CELL PROTEIN 2 HOMOLOG"/>
    <property type="match status" value="1"/>
</dbReference>
<dbReference type="PANTHER" id="PTHR47503">
    <property type="entry name" value="PURKINJE CELL PROTEIN 2"/>
    <property type="match status" value="1"/>
</dbReference>
<reference evidence="1" key="2">
    <citation type="submission" date="2025-08" db="UniProtKB">
        <authorList>
            <consortium name="Ensembl"/>
        </authorList>
    </citation>
    <scope>IDENTIFICATION</scope>
</reference>
<dbReference type="InterPro" id="IPR042168">
    <property type="entry name" value="Pcp2"/>
</dbReference>
<dbReference type="Gene3D" id="1.25.40.10">
    <property type="entry name" value="Tetratricopeptide repeat domain"/>
    <property type="match status" value="1"/>
</dbReference>
<sequence length="120" mass="13427">MVLWSRNTALGSSSWCFDTGEEQFLKMISRIQSGRMEEQRCFLQPSRSAEAEAFFKIITSSQSRRLDDQRVALPTLPGISGNSEGKVDIQRHTTAEIPVSAGQAFSCNLQKFACINSIMY</sequence>
<accession>A0A3P9CAC0</accession>
<dbReference type="Ensembl" id="ENSMZET00005019445.1">
    <property type="protein sequence ID" value="ENSMZEP00005018841.1"/>
    <property type="gene ID" value="ENSMZEG00005014131.1"/>
</dbReference>
<dbReference type="SMART" id="SM00390">
    <property type="entry name" value="GoLoco"/>
    <property type="match status" value="2"/>
</dbReference>
<reference evidence="1 2" key="1">
    <citation type="journal article" date="2014" name="Nature">
        <title>The genomic substrate for adaptive radiation in African cichlid fish.</title>
        <authorList>
            <person name="Brawand D."/>
            <person name="Wagner C.E."/>
            <person name="Li Y.I."/>
            <person name="Malinsky M."/>
            <person name="Keller I."/>
            <person name="Fan S."/>
            <person name="Simakov O."/>
            <person name="Ng A.Y."/>
            <person name="Lim Z.W."/>
            <person name="Bezault E."/>
            <person name="Turner-Maier J."/>
            <person name="Johnson J."/>
            <person name="Alcazar R."/>
            <person name="Noh H.J."/>
            <person name="Russell P."/>
            <person name="Aken B."/>
            <person name="Alfoldi J."/>
            <person name="Amemiya C."/>
            <person name="Azzouzi N."/>
            <person name="Baroiller J.F."/>
            <person name="Barloy-Hubler F."/>
            <person name="Berlin A."/>
            <person name="Bloomquist R."/>
            <person name="Carleton K.L."/>
            <person name="Conte M.A."/>
            <person name="D'Cotta H."/>
            <person name="Eshel O."/>
            <person name="Gaffney L."/>
            <person name="Galibert F."/>
            <person name="Gante H.F."/>
            <person name="Gnerre S."/>
            <person name="Greuter L."/>
            <person name="Guyon R."/>
            <person name="Haddad N.S."/>
            <person name="Haerty W."/>
            <person name="Harris R.M."/>
            <person name="Hofmann H.A."/>
            <person name="Hourlier T."/>
            <person name="Hulata G."/>
            <person name="Jaffe D.B."/>
            <person name="Lara M."/>
            <person name="Lee A.P."/>
            <person name="MacCallum I."/>
            <person name="Mwaiko S."/>
            <person name="Nikaido M."/>
            <person name="Nishihara H."/>
            <person name="Ozouf-Costaz C."/>
            <person name="Penman D.J."/>
            <person name="Przybylski D."/>
            <person name="Rakotomanga M."/>
            <person name="Renn S.C.P."/>
            <person name="Ribeiro F.J."/>
            <person name="Ron M."/>
            <person name="Salzburger W."/>
            <person name="Sanchez-Pulido L."/>
            <person name="Santos M.E."/>
            <person name="Searle S."/>
            <person name="Sharpe T."/>
            <person name="Swofford R."/>
            <person name="Tan F.J."/>
            <person name="Williams L."/>
            <person name="Young S."/>
            <person name="Yin S."/>
            <person name="Okada N."/>
            <person name="Kocher T.D."/>
            <person name="Miska E.A."/>
            <person name="Lander E.S."/>
            <person name="Venkatesh B."/>
            <person name="Fernald R.D."/>
            <person name="Meyer A."/>
            <person name="Ponting C.P."/>
            <person name="Streelman J.T."/>
            <person name="Lindblad-Toh K."/>
            <person name="Seehausen O."/>
            <person name="Di Palma F."/>
        </authorList>
    </citation>
    <scope>NUCLEOTIDE SEQUENCE</scope>
</reference>
<protein>
    <submittedName>
        <fullName evidence="1">Uncharacterized protein</fullName>
    </submittedName>
</protein>
<dbReference type="GeneTree" id="ENSGT01030000235442"/>